<dbReference type="PIRSF" id="PIRSF006060">
    <property type="entry name" value="AA_transporter"/>
    <property type="match status" value="1"/>
</dbReference>
<feature type="transmembrane region" description="Helical" evidence="9">
    <location>
        <begin position="391"/>
        <end position="409"/>
    </location>
</feature>
<gene>
    <name evidence="11" type="ORF">HGG74_18315</name>
</gene>
<feature type="transmembrane region" description="Helical" evidence="9">
    <location>
        <begin position="415"/>
        <end position="435"/>
    </location>
</feature>
<evidence type="ECO:0000259" key="10">
    <source>
        <dbReference type="Pfam" id="PF00324"/>
    </source>
</evidence>
<organism evidence="11 12">
    <name type="scientific">Arthrobacter mobilis</name>
    <dbReference type="NCBI Taxonomy" id="2724944"/>
    <lineage>
        <taxon>Bacteria</taxon>
        <taxon>Bacillati</taxon>
        <taxon>Actinomycetota</taxon>
        <taxon>Actinomycetes</taxon>
        <taxon>Micrococcales</taxon>
        <taxon>Micrococcaceae</taxon>
        <taxon>Arthrobacter</taxon>
    </lineage>
</organism>
<accession>A0A7X6K788</accession>
<feature type="transmembrane region" description="Helical" evidence="9">
    <location>
        <begin position="228"/>
        <end position="249"/>
    </location>
</feature>
<dbReference type="GO" id="GO:0016020">
    <property type="term" value="C:membrane"/>
    <property type="evidence" value="ECO:0007669"/>
    <property type="project" value="UniProtKB-SubCell"/>
</dbReference>
<sequence length="477" mass="49189">MSRRQLTMMSLGGAIGTGLFIGSGSGIAAAGPAVVVSFAVAGFLVILLMNMMAEMAAARPDAGAFSVYAEKAMGFTAGAVIGWLYWIQAVVVIAAEATAAAAITAAWFPAIPQGVWVLAFLAVFTAVNLMAVSGFGTFEYWFAMLKVLAIVGLLAVGAAMIFGLLPGVAAPGLDNLFGHGGFAPHGITGICSALLIVVFAFGGTEIVTIAAAESDDPARNIGRAVRSVLVRILVFYIGSVLVMVTVLPWNSTDLAAGPFVAVLKAARLSGVETVMAAVIVIALLSALNANLYGASRMLLSLSRRRIAPQALGRRSANGAPRPAVLACVAFGAVTVVLNFLAPDLVLPMLLRVVGSTVLVVWVFVAVSQLLLRRRADREGTPLSFRMWGFPYLSVLALLLLAAIMVLAMLDPANRIQLLSTIGLTVLLAVLCRIFVPRPAPVPAAGHAGPGAPATRADDPADAAGGIREPARAAGPGR</sequence>
<evidence type="ECO:0000256" key="8">
    <source>
        <dbReference type="SAM" id="MobiDB-lite"/>
    </source>
</evidence>
<evidence type="ECO:0000313" key="12">
    <source>
        <dbReference type="Proteomes" id="UP000544090"/>
    </source>
</evidence>
<keyword evidence="7 9" id="KW-0472">Membrane</keyword>
<evidence type="ECO:0000256" key="6">
    <source>
        <dbReference type="ARBA" id="ARBA00022989"/>
    </source>
</evidence>
<evidence type="ECO:0000256" key="1">
    <source>
        <dbReference type="ARBA" id="ARBA00004141"/>
    </source>
</evidence>
<keyword evidence="6 9" id="KW-1133">Transmembrane helix</keyword>
<dbReference type="GO" id="GO:0055085">
    <property type="term" value="P:transmembrane transport"/>
    <property type="evidence" value="ECO:0007669"/>
    <property type="project" value="InterPro"/>
</dbReference>
<evidence type="ECO:0000256" key="3">
    <source>
        <dbReference type="ARBA" id="ARBA00022448"/>
    </source>
</evidence>
<feature type="transmembrane region" description="Helical" evidence="9">
    <location>
        <begin position="38"/>
        <end position="58"/>
    </location>
</feature>
<dbReference type="Pfam" id="PF00324">
    <property type="entry name" value="AA_permease"/>
    <property type="match status" value="1"/>
</dbReference>
<dbReference type="Proteomes" id="UP000544090">
    <property type="component" value="Unassembled WGS sequence"/>
</dbReference>
<evidence type="ECO:0000256" key="7">
    <source>
        <dbReference type="ARBA" id="ARBA00023136"/>
    </source>
</evidence>
<feature type="transmembrane region" description="Helical" evidence="9">
    <location>
        <begin position="348"/>
        <end position="371"/>
    </location>
</feature>
<evidence type="ECO:0000256" key="9">
    <source>
        <dbReference type="SAM" id="Phobius"/>
    </source>
</evidence>
<dbReference type="InterPro" id="IPR004841">
    <property type="entry name" value="AA-permease/SLC12A_dom"/>
</dbReference>
<evidence type="ECO:0000256" key="2">
    <source>
        <dbReference type="ARBA" id="ARBA00008583"/>
    </source>
</evidence>
<comment type="caution">
    <text evidence="11">The sequence shown here is derived from an EMBL/GenBank/DDBJ whole genome shotgun (WGS) entry which is preliminary data.</text>
</comment>
<dbReference type="PANTHER" id="PTHR43495:SF5">
    <property type="entry name" value="GAMMA-AMINOBUTYRIC ACID PERMEASE"/>
    <property type="match status" value="1"/>
</dbReference>
<evidence type="ECO:0000313" key="11">
    <source>
        <dbReference type="EMBL" id="NKX56443.1"/>
    </source>
</evidence>
<keyword evidence="12" id="KW-1185">Reference proteome</keyword>
<dbReference type="PROSITE" id="PS00218">
    <property type="entry name" value="AMINO_ACID_PERMEASE_1"/>
    <property type="match status" value="1"/>
</dbReference>
<feature type="transmembrane region" description="Helical" evidence="9">
    <location>
        <begin position="182"/>
        <end position="207"/>
    </location>
</feature>
<feature type="transmembrane region" description="Helical" evidence="9">
    <location>
        <begin position="323"/>
        <end position="342"/>
    </location>
</feature>
<dbReference type="GO" id="GO:0006865">
    <property type="term" value="P:amino acid transport"/>
    <property type="evidence" value="ECO:0007669"/>
    <property type="project" value="UniProtKB-KW"/>
</dbReference>
<dbReference type="InterPro" id="IPR004840">
    <property type="entry name" value="Amino_acid_permease_CS"/>
</dbReference>
<feature type="compositionally biased region" description="Low complexity" evidence="8">
    <location>
        <begin position="444"/>
        <end position="454"/>
    </location>
</feature>
<protein>
    <submittedName>
        <fullName evidence="11">Amino acid permease</fullName>
    </submittedName>
</protein>
<feature type="transmembrane region" description="Helical" evidence="9">
    <location>
        <begin position="114"/>
        <end position="135"/>
    </location>
</feature>
<comment type="similarity">
    <text evidence="2">Belongs to the amino acid-polyamine-organocation (APC) superfamily. Amino acid transporter (AAT) (TC 2.A.3.1) family.</text>
</comment>
<feature type="region of interest" description="Disordered" evidence="8">
    <location>
        <begin position="444"/>
        <end position="477"/>
    </location>
</feature>
<evidence type="ECO:0000256" key="5">
    <source>
        <dbReference type="ARBA" id="ARBA00022970"/>
    </source>
</evidence>
<proteinExistence type="inferred from homology"/>
<dbReference type="PANTHER" id="PTHR43495">
    <property type="entry name" value="GABA PERMEASE"/>
    <property type="match status" value="1"/>
</dbReference>
<keyword evidence="5" id="KW-0029">Amino-acid transport</keyword>
<dbReference type="EMBL" id="JAAZSQ010000024">
    <property type="protein sequence ID" value="NKX56443.1"/>
    <property type="molecule type" value="Genomic_DNA"/>
</dbReference>
<comment type="subcellular location">
    <subcellularLocation>
        <location evidence="1">Membrane</location>
        <topology evidence="1">Multi-pass membrane protein</topology>
    </subcellularLocation>
</comment>
<feature type="transmembrane region" description="Helical" evidence="9">
    <location>
        <begin position="274"/>
        <end position="295"/>
    </location>
</feature>
<dbReference type="AlphaFoldDB" id="A0A7X6K788"/>
<feature type="domain" description="Amino acid permease/ SLC12A" evidence="10">
    <location>
        <begin position="6"/>
        <end position="414"/>
    </location>
</feature>
<keyword evidence="4 9" id="KW-0812">Transmembrane</keyword>
<dbReference type="FunFam" id="1.20.1740.10:FF:000001">
    <property type="entry name" value="Amino acid permease"/>
    <property type="match status" value="1"/>
</dbReference>
<reference evidence="11 12" key="1">
    <citation type="submission" date="2020-04" db="EMBL/GenBank/DDBJ databases">
        <title>Arthrobacter sp. nov.</title>
        <authorList>
            <person name="Liu S."/>
        </authorList>
    </citation>
    <scope>NUCLEOTIDE SEQUENCE [LARGE SCALE GENOMIC DNA]</scope>
    <source>
        <strain evidence="11 12">E918</strain>
    </source>
</reference>
<dbReference type="Gene3D" id="1.20.1740.10">
    <property type="entry name" value="Amino acid/polyamine transporter I"/>
    <property type="match status" value="1"/>
</dbReference>
<feature type="transmembrane region" description="Helical" evidence="9">
    <location>
        <begin position="147"/>
        <end position="170"/>
    </location>
</feature>
<name>A0A7X6K788_9MICC</name>
<evidence type="ECO:0000256" key="4">
    <source>
        <dbReference type="ARBA" id="ARBA00022692"/>
    </source>
</evidence>
<keyword evidence="3" id="KW-0813">Transport</keyword>
<feature type="transmembrane region" description="Helical" evidence="9">
    <location>
        <begin position="79"/>
        <end position="108"/>
    </location>
</feature>